<evidence type="ECO:0000256" key="3">
    <source>
        <dbReference type="ARBA" id="ARBA00038695"/>
    </source>
</evidence>
<reference evidence="6 7" key="1">
    <citation type="submission" date="2019-03" db="EMBL/GenBank/DDBJ databases">
        <title>Genomic Encyclopedia of Type Strains, Phase IV (KMG-IV): sequencing the most valuable type-strain genomes for metagenomic binning, comparative biology and taxonomic classification.</title>
        <authorList>
            <person name="Goeker M."/>
        </authorList>
    </citation>
    <scope>NUCLEOTIDE SEQUENCE [LARGE SCALE GENOMIC DNA]</scope>
    <source>
        <strain evidence="6 7">DSM 24830</strain>
    </source>
</reference>
<comment type="caution">
    <text evidence="6">The sequence shown here is derived from an EMBL/GenBank/DDBJ whole genome shotgun (WGS) entry which is preliminary data.</text>
</comment>
<dbReference type="Proteomes" id="UP000294887">
    <property type="component" value="Unassembled WGS sequence"/>
</dbReference>
<dbReference type="AlphaFoldDB" id="A0A4R1EVJ3"/>
<comment type="subunit">
    <text evidence="3">Associates exclusively with 100S ribosomes, which are dimers of 70S ribosomes.</text>
</comment>
<dbReference type="InterPro" id="IPR050574">
    <property type="entry name" value="HPF/YfiA_ribosome-assoc"/>
</dbReference>
<dbReference type="SUPFAM" id="SSF69754">
    <property type="entry name" value="Ribosome binding protein Y (YfiA homologue)"/>
    <property type="match status" value="1"/>
</dbReference>
<keyword evidence="1" id="KW-0810">Translation regulation</keyword>
<proteinExistence type="inferred from homology"/>
<organism evidence="6 7">
    <name type="scientific">Cocleimonas flava</name>
    <dbReference type="NCBI Taxonomy" id="634765"/>
    <lineage>
        <taxon>Bacteria</taxon>
        <taxon>Pseudomonadati</taxon>
        <taxon>Pseudomonadota</taxon>
        <taxon>Gammaproteobacteria</taxon>
        <taxon>Thiotrichales</taxon>
        <taxon>Thiotrichaceae</taxon>
        <taxon>Cocleimonas</taxon>
    </lineage>
</organism>
<dbReference type="Gene3D" id="3.30.160.100">
    <property type="entry name" value="Ribosome hibernation promotion factor-like"/>
    <property type="match status" value="1"/>
</dbReference>
<dbReference type="GO" id="GO:0022627">
    <property type="term" value="C:cytosolic small ribosomal subunit"/>
    <property type="evidence" value="ECO:0007669"/>
    <property type="project" value="TreeGrafter"/>
</dbReference>
<protein>
    <recommendedName>
        <fullName evidence="4">Ribosome hibernation promoting factor</fullName>
    </recommendedName>
    <alternativeName>
        <fullName evidence="5">Hibernation factor HPF</fullName>
    </alternativeName>
</protein>
<dbReference type="PANTHER" id="PTHR33231">
    <property type="entry name" value="30S RIBOSOMAL PROTEIN"/>
    <property type="match status" value="1"/>
</dbReference>
<evidence type="ECO:0000313" key="6">
    <source>
        <dbReference type="EMBL" id="TCJ85313.1"/>
    </source>
</evidence>
<evidence type="ECO:0000256" key="5">
    <source>
        <dbReference type="ARBA" id="ARBA00041319"/>
    </source>
</evidence>
<dbReference type="RefSeq" id="WP_131907010.1">
    <property type="nucleotide sequence ID" value="NZ_BAAAFU010000001.1"/>
</dbReference>
<dbReference type="OrthoDB" id="121633at2"/>
<dbReference type="GO" id="GO:0045900">
    <property type="term" value="P:negative regulation of translational elongation"/>
    <property type="evidence" value="ECO:0007669"/>
    <property type="project" value="TreeGrafter"/>
</dbReference>
<comment type="similarity">
    <text evidence="2">Belongs to the HPF/YfiA ribosome-associated protein family. Short HPF subfamily.</text>
</comment>
<name>A0A4R1EVJ3_9GAMM</name>
<gene>
    <name evidence="6" type="ORF">EV695_3284</name>
</gene>
<dbReference type="CDD" id="cd00552">
    <property type="entry name" value="RaiA"/>
    <property type="match status" value="1"/>
</dbReference>
<dbReference type="InterPro" id="IPR036567">
    <property type="entry name" value="RHF-like"/>
</dbReference>
<dbReference type="EMBL" id="SMFQ01000004">
    <property type="protein sequence ID" value="TCJ85313.1"/>
    <property type="molecule type" value="Genomic_DNA"/>
</dbReference>
<evidence type="ECO:0000256" key="4">
    <source>
        <dbReference type="ARBA" id="ARBA00041148"/>
    </source>
</evidence>
<dbReference type="NCBIfam" id="TIGR00741">
    <property type="entry name" value="yfiA"/>
    <property type="match status" value="1"/>
</dbReference>
<dbReference type="GO" id="GO:0043024">
    <property type="term" value="F:ribosomal small subunit binding"/>
    <property type="evidence" value="ECO:0007669"/>
    <property type="project" value="TreeGrafter"/>
</dbReference>
<evidence type="ECO:0000256" key="2">
    <source>
        <dbReference type="ARBA" id="ARBA00038434"/>
    </source>
</evidence>
<evidence type="ECO:0000256" key="1">
    <source>
        <dbReference type="ARBA" id="ARBA00022845"/>
    </source>
</evidence>
<evidence type="ECO:0000313" key="7">
    <source>
        <dbReference type="Proteomes" id="UP000294887"/>
    </source>
</evidence>
<dbReference type="Pfam" id="PF02482">
    <property type="entry name" value="Ribosomal_S30AE"/>
    <property type="match status" value="1"/>
</dbReference>
<sequence>MIDIQSQNFSVTEAMKTHTEEKLQPMIRNYGDRIINVHVHLSDENGPKGGEAQHCLIHVELQKMPTVVIEDSEENLYAAIDNCCHRAERAVRKAMEKKQTLSRKPAEI</sequence>
<dbReference type="InterPro" id="IPR003489">
    <property type="entry name" value="RHF/RaiA"/>
</dbReference>
<keyword evidence="7" id="KW-1185">Reference proteome</keyword>
<dbReference type="PANTHER" id="PTHR33231:SF1">
    <property type="entry name" value="30S RIBOSOMAL PROTEIN"/>
    <property type="match status" value="1"/>
</dbReference>
<accession>A0A4R1EVJ3</accession>